<dbReference type="PANTHER" id="PTHR12670:SF1">
    <property type="entry name" value="NEUTRAL CERAMIDASE"/>
    <property type="match status" value="1"/>
</dbReference>
<evidence type="ECO:0000313" key="2">
    <source>
        <dbReference type="EMBL" id="SUZ83613.1"/>
    </source>
</evidence>
<dbReference type="GO" id="GO:0016020">
    <property type="term" value="C:membrane"/>
    <property type="evidence" value="ECO:0007669"/>
    <property type="project" value="GOC"/>
</dbReference>
<dbReference type="GO" id="GO:0005576">
    <property type="term" value="C:extracellular region"/>
    <property type="evidence" value="ECO:0007669"/>
    <property type="project" value="TreeGrafter"/>
</dbReference>
<sequence>MKFLRWLIMAFGLGIIFCLIATITPVDKTPLNESRYYQLAQQNLDSLNSSYTLQNSKYFKAGWAKTNITPQYPLPLAGYGARKGAIVSTVHDSVWARGFVFDNGFNKSAIITLDALIIPPAVTETLRILLPEIGYSLDQIFLSATHTHCSVGGWADSWIGTQFAGEYQNEIVSDLANAIITTIKKAETELVSAKVGYARYDASPFTRNRLVGEKGSRDPWLRVVKIQQESGAVALITTFAAHATVLSHRQMNYSRDYPGALVDSLENLTNVDFAAFCAGAVGSHSPVAKGENSYDRISLLASNLTAIISANVSGIAMDEVQQTSTIQFDIPLRKPHIRVATNWRMRPWIFEKIMDASPAYISLLRIGNVTFVGTPCDFSGELTAAIDEKATALDLDVLVTSFNGGYIGYITKDEWYNLKEYETFVMNWYGPYNGAYFVGLIQGLLEVIT</sequence>
<dbReference type="AlphaFoldDB" id="A0A381R1X2"/>
<dbReference type="InterPro" id="IPR006823">
    <property type="entry name" value="Ceramidase_alk"/>
</dbReference>
<dbReference type="GO" id="GO:0017040">
    <property type="term" value="F:N-acylsphingosine amidohydrolase activity"/>
    <property type="evidence" value="ECO:0007669"/>
    <property type="project" value="InterPro"/>
</dbReference>
<name>A0A381R1X2_9ZZZZ</name>
<proteinExistence type="predicted"/>
<dbReference type="EMBL" id="UINC01001559">
    <property type="protein sequence ID" value="SUZ83613.1"/>
    <property type="molecule type" value="Genomic_DNA"/>
</dbReference>
<dbReference type="InterPro" id="IPR031329">
    <property type="entry name" value="NEUT/ALK_ceramidase_N"/>
</dbReference>
<evidence type="ECO:0000259" key="1">
    <source>
        <dbReference type="Pfam" id="PF04734"/>
    </source>
</evidence>
<reference evidence="2" key="1">
    <citation type="submission" date="2018-05" db="EMBL/GenBank/DDBJ databases">
        <authorList>
            <person name="Lanie J.A."/>
            <person name="Ng W.-L."/>
            <person name="Kazmierczak K.M."/>
            <person name="Andrzejewski T.M."/>
            <person name="Davidsen T.M."/>
            <person name="Wayne K.J."/>
            <person name="Tettelin H."/>
            <person name="Glass J.I."/>
            <person name="Rusch D."/>
            <person name="Podicherti R."/>
            <person name="Tsui H.-C.T."/>
            <person name="Winkler M.E."/>
        </authorList>
    </citation>
    <scope>NUCLEOTIDE SEQUENCE</scope>
</reference>
<dbReference type="Pfam" id="PF04734">
    <property type="entry name" value="Ceramidase_alk"/>
    <property type="match status" value="1"/>
</dbReference>
<accession>A0A381R1X2</accession>
<dbReference type="GO" id="GO:0046512">
    <property type="term" value="P:sphingosine biosynthetic process"/>
    <property type="evidence" value="ECO:0007669"/>
    <property type="project" value="TreeGrafter"/>
</dbReference>
<dbReference type="PANTHER" id="PTHR12670">
    <property type="entry name" value="CERAMIDASE"/>
    <property type="match status" value="1"/>
</dbReference>
<dbReference type="GO" id="GO:0042759">
    <property type="term" value="P:long-chain fatty acid biosynthetic process"/>
    <property type="evidence" value="ECO:0007669"/>
    <property type="project" value="TreeGrafter"/>
</dbReference>
<feature type="domain" description="Neutral/alkaline non-lysosomal ceramidase N-terminal" evidence="1">
    <location>
        <begin position="59"/>
        <end position="292"/>
    </location>
</feature>
<gene>
    <name evidence="2" type="ORF">METZ01_LOCUS36467</name>
</gene>
<dbReference type="GO" id="GO:0046514">
    <property type="term" value="P:ceramide catabolic process"/>
    <property type="evidence" value="ECO:0007669"/>
    <property type="project" value="InterPro"/>
</dbReference>
<protein>
    <recommendedName>
        <fullName evidence="1">Neutral/alkaline non-lysosomal ceramidase N-terminal domain-containing protein</fullName>
    </recommendedName>
</protein>
<organism evidence="2">
    <name type="scientific">marine metagenome</name>
    <dbReference type="NCBI Taxonomy" id="408172"/>
    <lineage>
        <taxon>unclassified sequences</taxon>
        <taxon>metagenomes</taxon>
        <taxon>ecological metagenomes</taxon>
    </lineage>
</organism>